<feature type="transmembrane region" description="Helical" evidence="2">
    <location>
        <begin position="840"/>
        <end position="861"/>
    </location>
</feature>
<proteinExistence type="predicted"/>
<dbReference type="Pfam" id="PF00536">
    <property type="entry name" value="SAM_1"/>
    <property type="match status" value="1"/>
</dbReference>
<feature type="region of interest" description="Disordered" evidence="1">
    <location>
        <begin position="339"/>
        <end position="384"/>
    </location>
</feature>
<gene>
    <name evidence="4" type="ORF">RFI_37874</name>
</gene>
<keyword evidence="2" id="KW-1133">Transmembrane helix</keyword>
<dbReference type="InterPro" id="IPR001660">
    <property type="entry name" value="SAM"/>
</dbReference>
<feature type="domain" description="SAM" evidence="3">
    <location>
        <begin position="111"/>
        <end position="178"/>
    </location>
</feature>
<dbReference type="SUPFAM" id="SSF47769">
    <property type="entry name" value="SAM/Pointed domain"/>
    <property type="match status" value="1"/>
</dbReference>
<dbReference type="OrthoDB" id="5912862at2759"/>
<reference evidence="4 5" key="1">
    <citation type="journal article" date="2013" name="Curr. Biol.">
        <title>The Genome of the Foraminiferan Reticulomyxa filosa.</title>
        <authorList>
            <person name="Glockner G."/>
            <person name="Hulsmann N."/>
            <person name="Schleicher M."/>
            <person name="Noegel A.A."/>
            <person name="Eichinger L."/>
            <person name="Gallinger C."/>
            <person name="Pawlowski J."/>
            <person name="Sierra R."/>
            <person name="Euteneuer U."/>
            <person name="Pillet L."/>
            <person name="Moustafa A."/>
            <person name="Platzer M."/>
            <person name="Groth M."/>
            <person name="Szafranski K."/>
            <person name="Schliwa M."/>
        </authorList>
    </citation>
    <scope>NUCLEOTIDE SEQUENCE [LARGE SCALE GENOMIC DNA]</scope>
</reference>
<sequence length="876" mass="100704">MIFIKSANSIKKRNNTNSCAFVLVILIKNKNISNLKNYKYNLFVLYLQFSSKKAKTTKNYCDLKKEWKWKKTLFGGLEATMGACNTIPQDIGDEEAIFRNYKLDTTPFQKWNTEQVYQWVLHCENGQLRHTAKQFRREGIDGSLLLLITEAHLRNDLNMKELRDRLRFQKAIAALRSRYNKMDSALFKSLFDRKSGSDSITNNVTPLVRPILAHENTPSVICYHKSDDNEHNNPNVACEPSLQRAPVQTSHHQQINYKLKKTATDSEMHFLNLSNPIKPELKQSNSLHHASLPQNVLRSAGSASGNTFPVFHNVKNTNDVNVSLDKDIEWSEEQEIDIVEPDQTDPLANANGNSNGSANATANINKSTSDQASDELKPTKAMNKPADHYQSVNALHISRDYLNVIDMNQHEDKEFEEEMQRATSPISQHSHRKLLSMSMPQLPRMNSNAFDMKEMDAEHALFVEGKLIPKMWNSDPKVFNLFLSFLIIQNNNKINKGTYKKKECRLAYELARTFNSRLSALASQARRNSRQIHGYRGYFGKDIYQHMIQMKMDCCLMQNLLSLPSIECLSSKASPNGSLHHLELTWQNSGENGKCTHKNKSCCFVNCELLLRHGYLGLTGQKTRGNRLPPDPSVVAFSPNKDTIYAFNRYLFLKNKRFFEILDLRIKPATQVPSSKQLNGPNCPALFAESMTETVEPNLRGNTNLACDGEKKQIRESWTKGSQLEIYHINSQGWIPGQIISDNQDRLIIIYLSPQTNALSSVLTESVWQQITVRRDSPLLKPIIAFLKFFDIFWSLEVKTHCTLHEGGFLFIYYYYYAVIFDLLNYSGCLSVIKRRKHKLFFLFFGPSLLFFAFFYGRFFFYSFVDFYNLIKLTPI</sequence>
<feature type="compositionally biased region" description="Low complexity" evidence="1">
    <location>
        <begin position="348"/>
        <end position="365"/>
    </location>
</feature>
<keyword evidence="2" id="KW-0472">Membrane</keyword>
<dbReference type="InterPro" id="IPR013761">
    <property type="entry name" value="SAM/pointed_sf"/>
</dbReference>
<feature type="transmembrane region" description="Helical" evidence="2">
    <location>
        <begin position="814"/>
        <end position="833"/>
    </location>
</feature>
<protein>
    <recommendedName>
        <fullName evidence="3">SAM domain-containing protein</fullName>
    </recommendedName>
</protein>
<evidence type="ECO:0000256" key="2">
    <source>
        <dbReference type="SAM" id="Phobius"/>
    </source>
</evidence>
<name>X6LFS6_RETFI</name>
<dbReference type="EMBL" id="ASPP01043499">
    <property type="protein sequence ID" value="ETN99594.1"/>
    <property type="molecule type" value="Genomic_DNA"/>
</dbReference>
<comment type="caution">
    <text evidence="4">The sequence shown here is derived from an EMBL/GenBank/DDBJ whole genome shotgun (WGS) entry which is preliminary data.</text>
</comment>
<evidence type="ECO:0000313" key="4">
    <source>
        <dbReference type="EMBL" id="ETN99594.1"/>
    </source>
</evidence>
<dbReference type="AlphaFoldDB" id="X6LFS6"/>
<keyword evidence="2" id="KW-0812">Transmembrane</keyword>
<dbReference type="PROSITE" id="PS50105">
    <property type="entry name" value="SAM_DOMAIN"/>
    <property type="match status" value="1"/>
</dbReference>
<evidence type="ECO:0000259" key="3">
    <source>
        <dbReference type="PROSITE" id="PS50105"/>
    </source>
</evidence>
<organism evidence="4 5">
    <name type="scientific">Reticulomyxa filosa</name>
    <dbReference type="NCBI Taxonomy" id="46433"/>
    <lineage>
        <taxon>Eukaryota</taxon>
        <taxon>Sar</taxon>
        <taxon>Rhizaria</taxon>
        <taxon>Retaria</taxon>
        <taxon>Foraminifera</taxon>
        <taxon>Monothalamids</taxon>
        <taxon>Reticulomyxidae</taxon>
        <taxon>Reticulomyxa</taxon>
    </lineage>
</organism>
<accession>X6LFS6</accession>
<dbReference type="Proteomes" id="UP000023152">
    <property type="component" value="Unassembled WGS sequence"/>
</dbReference>
<evidence type="ECO:0000256" key="1">
    <source>
        <dbReference type="SAM" id="MobiDB-lite"/>
    </source>
</evidence>
<keyword evidence="5" id="KW-1185">Reference proteome</keyword>
<dbReference type="SMART" id="SM00454">
    <property type="entry name" value="SAM"/>
    <property type="match status" value="1"/>
</dbReference>
<evidence type="ECO:0000313" key="5">
    <source>
        <dbReference type="Proteomes" id="UP000023152"/>
    </source>
</evidence>
<dbReference type="Gene3D" id="1.10.150.50">
    <property type="entry name" value="Transcription Factor, Ets-1"/>
    <property type="match status" value="1"/>
</dbReference>